<feature type="region of interest" description="Disordered" evidence="1">
    <location>
        <begin position="501"/>
        <end position="520"/>
    </location>
</feature>
<sequence>MLGIYGPLGEEILERWLGCKAAEAAGHSAEPDDERMQAHPEDDDEDQLSPENDDKGSYRALHQIFDDPESEEETGNHPFAPTPPASSKSKQPQLGGKTIPKGKPKEVFSIRVSCEISSLRFSCNTCYKRHWACSGSAQSHSVSAPPKTRSLPVTTGESISAGPSTRGRSPLHSTSKPVKRPRSPTPPAVAAQSPQSKKTRTGLRTSSKPSQLTELPSLFLLSAKLLTITSPVAQINEFKDLKAKVHALIEQGAQSQVLLERHTVMFEAVLDNMKVAQGEEGTSPLSILGTAPDADVDELDELTPIEQNSMAPASFNQVALTQASPPAMTDAGPTANGSKPHSSGDRLPRIISAAHSRGLQEDHRSSNGRPSSSKPPAPTISMPYSSAREEGPSYKTIMTSNFRNGPGLINRGEEELEDDARSVPGISALPAPLSPTSTTSIDDRDPEAGYAADASHGPTPFPSSNFKHHHRGGPNSPRSMRQSPMMHVRDSTDMQINNLVQFPASDADDLDEDLDYPVAS</sequence>
<reference evidence="2" key="1">
    <citation type="submission" date="2020-11" db="EMBL/GenBank/DDBJ databases">
        <authorList>
            <consortium name="DOE Joint Genome Institute"/>
            <person name="Ahrendt S."/>
            <person name="Riley R."/>
            <person name="Andreopoulos W."/>
            <person name="Labutti K."/>
            <person name="Pangilinan J."/>
            <person name="Ruiz-Duenas F.J."/>
            <person name="Barrasa J.M."/>
            <person name="Sanchez-Garcia M."/>
            <person name="Camarero S."/>
            <person name="Miyauchi S."/>
            <person name="Serrano A."/>
            <person name="Linde D."/>
            <person name="Babiker R."/>
            <person name="Drula E."/>
            <person name="Ayuso-Fernandez I."/>
            <person name="Pacheco R."/>
            <person name="Padilla G."/>
            <person name="Ferreira P."/>
            <person name="Barriuso J."/>
            <person name="Kellner H."/>
            <person name="Castanera R."/>
            <person name="Alfaro M."/>
            <person name="Ramirez L."/>
            <person name="Pisabarro A.G."/>
            <person name="Kuo A."/>
            <person name="Tritt A."/>
            <person name="Lipzen A."/>
            <person name="He G."/>
            <person name="Yan M."/>
            <person name="Ng V."/>
            <person name="Cullen D."/>
            <person name="Martin F."/>
            <person name="Rosso M.-N."/>
            <person name="Henrissat B."/>
            <person name="Hibbett D."/>
            <person name="Martinez A.T."/>
            <person name="Grigoriev I.V."/>
        </authorList>
    </citation>
    <scope>NUCLEOTIDE SEQUENCE</scope>
    <source>
        <strain evidence="2">AH 40177</strain>
    </source>
</reference>
<feature type="region of interest" description="Disordered" evidence="1">
    <location>
        <begin position="137"/>
        <end position="210"/>
    </location>
</feature>
<proteinExistence type="predicted"/>
<dbReference type="AlphaFoldDB" id="A0A9P5PVF4"/>
<dbReference type="EMBL" id="JADNRY010000046">
    <property type="protein sequence ID" value="KAF9069877.1"/>
    <property type="molecule type" value="Genomic_DNA"/>
</dbReference>
<feature type="compositionally biased region" description="Polar residues" evidence="1">
    <location>
        <begin position="151"/>
        <end position="176"/>
    </location>
</feature>
<feature type="compositionally biased region" description="Polar residues" evidence="1">
    <location>
        <begin position="192"/>
        <end position="210"/>
    </location>
</feature>
<keyword evidence="3" id="KW-1185">Reference proteome</keyword>
<accession>A0A9P5PVF4</accession>
<protein>
    <submittedName>
        <fullName evidence="2">Uncharacterized protein</fullName>
    </submittedName>
</protein>
<gene>
    <name evidence="2" type="ORF">BDP27DRAFT_1324747</name>
</gene>
<evidence type="ECO:0000313" key="2">
    <source>
        <dbReference type="EMBL" id="KAF9069877.1"/>
    </source>
</evidence>
<evidence type="ECO:0000313" key="3">
    <source>
        <dbReference type="Proteomes" id="UP000772434"/>
    </source>
</evidence>
<evidence type="ECO:0000256" key="1">
    <source>
        <dbReference type="SAM" id="MobiDB-lite"/>
    </source>
</evidence>
<feature type="compositionally biased region" description="Acidic residues" evidence="1">
    <location>
        <begin position="506"/>
        <end position="520"/>
    </location>
</feature>
<dbReference type="Proteomes" id="UP000772434">
    <property type="component" value="Unassembled WGS sequence"/>
</dbReference>
<dbReference type="OrthoDB" id="3069963at2759"/>
<name>A0A9P5PVF4_9AGAR</name>
<feature type="region of interest" description="Disordered" evidence="1">
    <location>
        <begin position="324"/>
        <end position="493"/>
    </location>
</feature>
<organism evidence="2 3">
    <name type="scientific">Rhodocollybia butyracea</name>
    <dbReference type="NCBI Taxonomy" id="206335"/>
    <lineage>
        <taxon>Eukaryota</taxon>
        <taxon>Fungi</taxon>
        <taxon>Dikarya</taxon>
        <taxon>Basidiomycota</taxon>
        <taxon>Agaricomycotina</taxon>
        <taxon>Agaricomycetes</taxon>
        <taxon>Agaricomycetidae</taxon>
        <taxon>Agaricales</taxon>
        <taxon>Marasmiineae</taxon>
        <taxon>Omphalotaceae</taxon>
        <taxon>Rhodocollybia</taxon>
    </lineage>
</organism>
<comment type="caution">
    <text evidence="2">The sequence shown here is derived from an EMBL/GenBank/DDBJ whole genome shotgun (WGS) entry which is preliminary data.</text>
</comment>
<feature type="region of interest" description="Disordered" evidence="1">
    <location>
        <begin position="23"/>
        <end position="103"/>
    </location>
</feature>